<comment type="caution">
    <text evidence="2">The sequence shown here is derived from an EMBL/GenBank/DDBJ whole genome shotgun (WGS) entry which is preliminary data.</text>
</comment>
<dbReference type="EMBL" id="JAGTJJ010000045">
    <property type="protein sequence ID" value="MDC3986934.1"/>
    <property type="molecule type" value="Genomic_DNA"/>
</dbReference>
<reference evidence="2 3" key="1">
    <citation type="submission" date="2021-04" db="EMBL/GenBank/DDBJ databases">
        <title>Genome analysis of Polyangium sp.</title>
        <authorList>
            <person name="Li Y."/>
            <person name="Wang J."/>
        </authorList>
    </citation>
    <scope>NUCLEOTIDE SEQUENCE [LARGE SCALE GENOMIC DNA]</scope>
    <source>
        <strain evidence="2 3">SDU14</strain>
    </source>
</reference>
<proteinExistence type="predicted"/>
<evidence type="ECO:0000313" key="2">
    <source>
        <dbReference type="EMBL" id="MDC3986934.1"/>
    </source>
</evidence>
<gene>
    <name evidence="2" type="ORF">KEG57_41070</name>
</gene>
<protein>
    <submittedName>
        <fullName evidence="2">Uncharacterized protein</fullName>
    </submittedName>
</protein>
<name>A0A9X3XA90_9BACT</name>
<evidence type="ECO:0000256" key="1">
    <source>
        <dbReference type="SAM" id="MobiDB-lite"/>
    </source>
</evidence>
<organism evidence="2 3">
    <name type="scientific">Polyangium jinanense</name>
    <dbReference type="NCBI Taxonomy" id="2829994"/>
    <lineage>
        <taxon>Bacteria</taxon>
        <taxon>Pseudomonadati</taxon>
        <taxon>Myxococcota</taxon>
        <taxon>Polyangia</taxon>
        <taxon>Polyangiales</taxon>
        <taxon>Polyangiaceae</taxon>
        <taxon>Polyangium</taxon>
    </lineage>
</organism>
<evidence type="ECO:0000313" key="3">
    <source>
        <dbReference type="Proteomes" id="UP001151081"/>
    </source>
</evidence>
<accession>A0A9X3XA90</accession>
<dbReference type="AlphaFoldDB" id="A0A9X3XA90"/>
<feature type="region of interest" description="Disordered" evidence="1">
    <location>
        <begin position="169"/>
        <end position="188"/>
    </location>
</feature>
<sequence length="417" mass="44133">MKKAEIDALVLAHRGSARAVAFLHVLRQASLTPDDHSFLAEHAHELTSADLLRWRARTVSADRTPILVALAKLCEDKPAEFEHEVLNAPGLSFEDREWETLANLVRGKVPPALEARIERRETRAPAPAAVFAPSPHGEGLRSAHEVGLPLPPTPPADEPVDLASMFDLDDASAPDASGSKEGDGSFFGGDSLGDELGLDLGGDEGDPLFADPFAGLTVEDAFEKVKTGTNGDERAMLLDWLAAQGASAERLMSAALASLHQGPVTSPVVAWIGKRLASKADWETNGHGLFLALVQRRAFPELQELVAQGAGDSPELAEARLAAFGHVLIDVAGDAIKEKDEARAAAMLAALSAQGATDETRKRFGALKQALHEANASAYLVTLVDLVVQHAHTRSENPTEGMIAAVHTLSDVLGSGS</sequence>
<keyword evidence="3" id="KW-1185">Reference proteome</keyword>
<dbReference type="Proteomes" id="UP001151081">
    <property type="component" value="Unassembled WGS sequence"/>
</dbReference>
<feature type="compositionally biased region" description="Low complexity" evidence="1">
    <location>
        <begin position="124"/>
        <end position="135"/>
    </location>
</feature>
<dbReference type="RefSeq" id="WP_272426516.1">
    <property type="nucleotide sequence ID" value="NZ_JAGTJJ010000045.1"/>
</dbReference>
<feature type="region of interest" description="Disordered" evidence="1">
    <location>
        <begin position="124"/>
        <end position="161"/>
    </location>
</feature>